<name>A0A2P0VNE8_9VIRU</name>
<reference evidence="2" key="1">
    <citation type="journal article" date="2018" name="Virology">
        <title>A giant virus infecting green algae encodes key fermentation genes.</title>
        <authorList>
            <person name="Schvarcz C.R."/>
            <person name="Steward G.F."/>
        </authorList>
    </citation>
    <scope>NUCLEOTIDE SEQUENCE [LARGE SCALE GENOMIC DNA]</scope>
</reference>
<proteinExistence type="predicted"/>
<protein>
    <submittedName>
        <fullName evidence="2">Uncharacterized protein</fullName>
    </submittedName>
</protein>
<feature type="transmembrane region" description="Helical" evidence="1">
    <location>
        <begin position="50"/>
        <end position="70"/>
    </location>
</feature>
<keyword evidence="1" id="KW-1133">Transmembrane helix</keyword>
<gene>
    <name evidence="2" type="ORF">TetV_343</name>
</gene>
<evidence type="ECO:0000313" key="3">
    <source>
        <dbReference type="Proteomes" id="UP000244773"/>
    </source>
</evidence>
<evidence type="ECO:0000313" key="2">
    <source>
        <dbReference type="EMBL" id="AUF82435.1"/>
    </source>
</evidence>
<keyword evidence="1" id="KW-0472">Membrane</keyword>
<feature type="transmembrane region" description="Helical" evidence="1">
    <location>
        <begin position="12"/>
        <end position="38"/>
    </location>
</feature>
<accession>A0A2P0VNE8</accession>
<keyword evidence="1" id="KW-0812">Transmembrane</keyword>
<dbReference type="EMBL" id="KY322437">
    <property type="protein sequence ID" value="AUF82435.1"/>
    <property type="molecule type" value="Genomic_DNA"/>
</dbReference>
<sequence>MMHMKNPFSNINFCVVSAYVLTCIIWTALLLVVQFVLFSVPFELSHELSIQMSGASTLIVLVFISVTAFLKAVLVKPEQSAVNVYHVDSKISTEMMPSSSNV</sequence>
<dbReference type="Proteomes" id="UP000244773">
    <property type="component" value="Segment"/>
</dbReference>
<evidence type="ECO:0000256" key="1">
    <source>
        <dbReference type="SAM" id="Phobius"/>
    </source>
</evidence>
<organism evidence="2">
    <name type="scientific">Tetraselmis virus 1</name>
    <dbReference type="NCBI Taxonomy" id="2060617"/>
    <lineage>
        <taxon>Viruses</taxon>
        <taxon>Varidnaviria</taxon>
        <taxon>Bamfordvirae</taxon>
        <taxon>Nucleocytoviricota</taxon>
        <taxon>Megaviricetes</taxon>
        <taxon>Imitervirales</taxon>
        <taxon>Allomimiviridae</taxon>
        <taxon>Oceanusvirus</taxon>
        <taxon>Oceanusvirus kaneohense</taxon>
    </lineage>
</organism>
<keyword evidence="3" id="KW-1185">Reference proteome</keyword>